<evidence type="ECO:0000256" key="3">
    <source>
        <dbReference type="ARBA" id="ARBA00022679"/>
    </source>
</evidence>
<dbReference type="Proteomes" id="UP000001396">
    <property type="component" value="Unassembled WGS sequence"/>
</dbReference>
<dbReference type="PANTHER" id="PTHR13610:SF11">
    <property type="entry name" value="METHYLTRANSFERASE DOMAIN-CONTAINING PROTEIN"/>
    <property type="match status" value="1"/>
</dbReference>
<name>D3BP75_HETP5</name>
<dbReference type="InParanoid" id="D3BP75"/>
<dbReference type="CDD" id="cd02440">
    <property type="entry name" value="AdoMet_MTases"/>
    <property type="match status" value="1"/>
</dbReference>
<evidence type="ECO:0000259" key="5">
    <source>
        <dbReference type="Pfam" id="PF13847"/>
    </source>
</evidence>
<evidence type="ECO:0000313" key="7">
    <source>
        <dbReference type="Proteomes" id="UP000001396"/>
    </source>
</evidence>
<evidence type="ECO:0000256" key="4">
    <source>
        <dbReference type="ARBA" id="ARBA00022691"/>
    </source>
</evidence>
<dbReference type="Pfam" id="PF13847">
    <property type="entry name" value="Methyltransf_31"/>
    <property type="match status" value="1"/>
</dbReference>
<keyword evidence="2" id="KW-0489">Methyltransferase</keyword>
<dbReference type="OMA" id="QCCPYAT"/>
<dbReference type="InterPro" id="IPR029063">
    <property type="entry name" value="SAM-dependent_MTases_sf"/>
</dbReference>
<dbReference type="AlphaFoldDB" id="D3BP75"/>
<dbReference type="InterPro" id="IPR025714">
    <property type="entry name" value="Methyltranfer_dom"/>
</dbReference>
<keyword evidence="3" id="KW-0808">Transferase</keyword>
<dbReference type="SUPFAM" id="SSF53335">
    <property type="entry name" value="S-adenosyl-L-methionine-dependent methyltransferases"/>
    <property type="match status" value="1"/>
</dbReference>
<evidence type="ECO:0000313" key="6">
    <source>
        <dbReference type="EMBL" id="EFA77085.1"/>
    </source>
</evidence>
<reference evidence="6 7" key="1">
    <citation type="journal article" date="2011" name="Genome Res.">
        <title>Phylogeny-wide analysis of social amoeba genomes highlights ancient origins for complex intercellular communication.</title>
        <authorList>
            <person name="Heidel A.J."/>
            <person name="Lawal H.M."/>
            <person name="Felder M."/>
            <person name="Schilde C."/>
            <person name="Helps N.R."/>
            <person name="Tunggal B."/>
            <person name="Rivero F."/>
            <person name="John U."/>
            <person name="Schleicher M."/>
            <person name="Eichinger L."/>
            <person name="Platzer M."/>
            <person name="Noegel A.A."/>
            <person name="Schaap P."/>
            <person name="Gloeckner G."/>
        </authorList>
    </citation>
    <scope>NUCLEOTIDE SEQUENCE [LARGE SCALE GENOMIC DNA]</scope>
    <source>
        <strain evidence="7">ATCC 26659 / Pp 5 / PN500</strain>
    </source>
</reference>
<accession>D3BP75</accession>
<organism evidence="6 7">
    <name type="scientific">Heterostelium pallidum (strain ATCC 26659 / Pp 5 / PN500)</name>
    <name type="common">Cellular slime mold</name>
    <name type="synonym">Polysphondylium pallidum</name>
    <dbReference type="NCBI Taxonomy" id="670386"/>
    <lineage>
        <taxon>Eukaryota</taxon>
        <taxon>Amoebozoa</taxon>
        <taxon>Evosea</taxon>
        <taxon>Eumycetozoa</taxon>
        <taxon>Dictyostelia</taxon>
        <taxon>Acytosteliales</taxon>
        <taxon>Acytosteliaceae</taxon>
        <taxon>Heterostelium</taxon>
    </lineage>
</organism>
<dbReference type="GO" id="GO:0016279">
    <property type="term" value="F:protein-lysine N-methyltransferase activity"/>
    <property type="evidence" value="ECO:0007669"/>
    <property type="project" value="InterPro"/>
</dbReference>
<evidence type="ECO:0000256" key="1">
    <source>
        <dbReference type="ARBA" id="ARBA00010633"/>
    </source>
</evidence>
<proteinExistence type="inferred from homology"/>
<comment type="similarity">
    <text evidence="1">Belongs to the ANT/ATPSC lysine N-methyltransferase family.</text>
</comment>
<dbReference type="EMBL" id="ADBJ01000044">
    <property type="protein sequence ID" value="EFA77085.1"/>
    <property type="molecule type" value="Genomic_DNA"/>
</dbReference>
<dbReference type="GeneID" id="31365310"/>
<dbReference type="GO" id="GO:0005739">
    <property type="term" value="C:mitochondrion"/>
    <property type="evidence" value="ECO:0007669"/>
    <property type="project" value="TreeGrafter"/>
</dbReference>
<sequence length="244" mass="27960">MQKENNNNNNQEVVTTKDMDYENEQYSWIPFLDEDDPLPGQCCPYATTSPVTIERSLIMINCDKDDILLDVGCGDGRIAIYAAKHYGIKSIGIDVNPDLIEKANSDAKEADVSHLVLFKVQSFAEESFDFKLSTIDKEFAKDCKHIYPTIITCYLIPKALKIIEPRIKDLVRHNCLESTTSQSEILTNTRPITAHKDIRVALFVFEMERWKTVDKDDKFKIFTYSKVSIDVIPTFVNTENPYIM</sequence>
<protein>
    <recommendedName>
        <fullName evidence="5">Methyltransferase domain-containing protein</fullName>
    </recommendedName>
</protein>
<keyword evidence="4" id="KW-0949">S-adenosyl-L-methionine</keyword>
<dbReference type="Gene3D" id="3.40.50.150">
    <property type="entry name" value="Vaccinia Virus protein VP39"/>
    <property type="match status" value="1"/>
</dbReference>
<dbReference type="GO" id="GO:1905706">
    <property type="term" value="P:regulation of mitochondrial ATP synthesis coupled proton transport"/>
    <property type="evidence" value="ECO:0007669"/>
    <property type="project" value="TreeGrafter"/>
</dbReference>
<dbReference type="InterPro" id="IPR026170">
    <property type="entry name" value="FAM173A/B"/>
</dbReference>
<comment type="caution">
    <text evidence="6">The sequence shown here is derived from an EMBL/GenBank/DDBJ whole genome shotgun (WGS) entry which is preliminary data.</text>
</comment>
<dbReference type="PANTHER" id="PTHR13610">
    <property type="entry name" value="METHYLTRANSFERASE DOMAIN-CONTAINING PROTEIN"/>
    <property type="match status" value="1"/>
</dbReference>
<feature type="domain" description="Methyltransferase" evidence="5">
    <location>
        <begin position="64"/>
        <end position="143"/>
    </location>
</feature>
<dbReference type="GO" id="GO:0032259">
    <property type="term" value="P:methylation"/>
    <property type="evidence" value="ECO:0007669"/>
    <property type="project" value="UniProtKB-KW"/>
</dbReference>
<gene>
    <name evidence="6" type="ORF">PPL_09838</name>
</gene>
<keyword evidence="7" id="KW-1185">Reference proteome</keyword>
<dbReference type="STRING" id="670386.D3BP75"/>
<dbReference type="RefSeq" id="XP_020429214.1">
    <property type="nucleotide sequence ID" value="XM_020580627.1"/>
</dbReference>
<dbReference type="FunCoup" id="D3BP75">
    <property type="interactions" value="17"/>
</dbReference>
<evidence type="ECO:0000256" key="2">
    <source>
        <dbReference type="ARBA" id="ARBA00022603"/>
    </source>
</evidence>